<evidence type="ECO:0000313" key="6">
    <source>
        <dbReference type="Proteomes" id="UP000020977"/>
    </source>
</evidence>
<dbReference type="InterPro" id="IPR016882">
    <property type="entry name" value="SA1684"/>
</dbReference>
<dbReference type="Gene3D" id="2.40.380.10">
    <property type="entry name" value="FomD-like"/>
    <property type="match status" value="1"/>
</dbReference>
<dbReference type="RefSeq" id="WP_052328383.1">
    <property type="nucleotide sequence ID" value="NZ_JFAD01000021.1"/>
</dbReference>
<dbReference type="SUPFAM" id="SSF159234">
    <property type="entry name" value="FomD-like"/>
    <property type="match status" value="1"/>
</dbReference>
<sequence length="188" mass="22522">MVEKNSFQELYPERIINIQAYKYNGFLYRQWSNARVISNSLTHVVVSLNGSIVKKYGTKSWRFSEPTIFVFPKKTMHNAIITFKPGQHFSYHYYINLASDFIFEENTIKFVDFDIDIKIYNKKSFDIVDREEFLENKEILNYPAKLEGILSNEISKIFLLFLQKKSFFSNEYLQVFIDLCQRQKCWVR</sequence>
<dbReference type="PANTHER" id="PTHR39159">
    <property type="match status" value="1"/>
</dbReference>
<dbReference type="PANTHER" id="PTHR39159:SF1">
    <property type="entry name" value="UPF0374 PROTEIN YGAC"/>
    <property type="match status" value="1"/>
</dbReference>
<protein>
    <recommendedName>
        <fullName evidence="4">DUF402 domain-containing protein</fullName>
    </recommendedName>
</protein>
<dbReference type="InterPro" id="IPR007295">
    <property type="entry name" value="DUF402"/>
</dbReference>
<dbReference type="eggNOG" id="COG3557">
    <property type="taxonomic scope" value="Bacteria"/>
</dbReference>
<accession>A0A014M285</accession>
<dbReference type="GO" id="GO:0016787">
    <property type="term" value="F:hydrolase activity"/>
    <property type="evidence" value="ECO:0007669"/>
    <property type="project" value="UniProtKB-KW"/>
</dbReference>
<comment type="caution">
    <text evidence="5">The sequence shown here is derived from an EMBL/GenBank/DDBJ whole genome shotgun (WGS) entry which is preliminary data.</text>
</comment>
<organism evidence="5 6">
    <name type="scientific">Mesomycoplasma ovipneumoniae 14811</name>
    <dbReference type="NCBI Taxonomy" id="1188239"/>
    <lineage>
        <taxon>Bacteria</taxon>
        <taxon>Bacillati</taxon>
        <taxon>Mycoplasmatota</taxon>
        <taxon>Mycoplasmoidales</taxon>
        <taxon>Metamycoplasmataceae</taxon>
        <taxon>Mesomycoplasma</taxon>
    </lineage>
</organism>
<dbReference type="Proteomes" id="UP000020977">
    <property type="component" value="Unassembled WGS sequence"/>
</dbReference>
<evidence type="ECO:0000259" key="4">
    <source>
        <dbReference type="Pfam" id="PF04167"/>
    </source>
</evidence>
<dbReference type="AlphaFoldDB" id="A0A014M285"/>
<dbReference type="PIRSF" id="PIRSF028345">
    <property type="entry name" value="UCP028345"/>
    <property type="match status" value="1"/>
</dbReference>
<dbReference type="InterPro" id="IPR050212">
    <property type="entry name" value="Ntdp-like"/>
</dbReference>
<name>A0A014M285_9BACT</name>
<evidence type="ECO:0000256" key="2">
    <source>
        <dbReference type="ARBA" id="ARBA00022801"/>
    </source>
</evidence>
<evidence type="ECO:0000313" key="5">
    <source>
        <dbReference type="EMBL" id="EXU61073.1"/>
    </source>
</evidence>
<gene>
    <name evidence="5" type="ORF">MOVI_4090</name>
</gene>
<feature type="domain" description="DUF402" evidence="4">
    <location>
        <begin position="24"/>
        <end position="158"/>
    </location>
</feature>
<dbReference type="Pfam" id="PF04167">
    <property type="entry name" value="DUF402"/>
    <property type="match status" value="1"/>
</dbReference>
<evidence type="ECO:0000256" key="1">
    <source>
        <dbReference type="ARBA" id="ARBA00022723"/>
    </source>
</evidence>
<proteinExistence type="predicted"/>
<reference evidence="5 6" key="1">
    <citation type="submission" date="2014-03" db="EMBL/GenBank/DDBJ databases">
        <title>Genome sequence of Mycoplasma ovipneumoniae strain 14811.</title>
        <authorList>
            <person name="Sirand-Pugnet P."/>
            <person name="Breton M."/>
            <person name="Dordet-Frisoni E."/>
            <person name="Baranowski E."/>
            <person name="Barre A."/>
            <person name="Couture C."/>
            <person name="Dupuy V."/>
            <person name="Gaurivaud P."/>
            <person name="Jacob D."/>
            <person name="Lemaitre C."/>
            <person name="Manso-Silvan L."/>
            <person name="Nikolski M."/>
            <person name="Nouvel L.-X."/>
            <person name="Poumarat F."/>
            <person name="Tardy F."/>
            <person name="Thebault P."/>
            <person name="Theil S."/>
            <person name="Citti C."/>
            <person name="Thiaucourt F."/>
            <person name="Blanchard A."/>
        </authorList>
    </citation>
    <scope>NUCLEOTIDE SEQUENCE [LARGE SCALE GENOMIC DNA]</scope>
    <source>
        <strain evidence="5 6">14811</strain>
    </source>
</reference>
<dbReference type="EMBL" id="JFAD01000021">
    <property type="protein sequence ID" value="EXU61073.1"/>
    <property type="molecule type" value="Genomic_DNA"/>
</dbReference>
<evidence type="ECO:0000256" key="3">
    <source>
        <dbReference type="ARBA" id="ARBA00022842"/>
    </source>
</evidence>
<dbReference type="STRING" id="1188239.MOVI_4090"/>
<keyword evidence="1" id="KW-0479">Metal-binding</keyword>
<keyword evidence="3" id="KW-0460">Magnesium</keyword>
<dbReference type="GO" id="GO:0046872">
    <property type="term" value="F:metal ion binding"/>
    <property type="evidence" value="ECO:0007669"/>
    <property type="project" value="UniProtKB-KW"/>
</dbReference>
<dbReference type="InterPro" id="IPR035930">
    <property type="entry name" value="FomD-like_sf"/>
</dbReference>
<keyword evidence="2" id="KW-0378">Hydrolase</keyword>